<name>A0A1G2P8F8_9BACT</name>
<dbReference type="Proteomes" id="UP000176881">
    <property type="component" value="Unassembled WGS sequence"/>
</dbReference>
<gene>
    <name evidence="2" type="ORF">A3G59_02955</name>
</gene>
<dbReference type="EMBL" id="MHSN01000021">
    <property type="protein sequence ID" value="OHA44617.1"/>
    <property type="molecule type" value="Genomic_DNA"/>
</dbReference>
<reference evidence="2 3" key="1">
    <citation type="journal article" date="2016" name="Nat. Commun.">
        <title>Thousands of microbial genomes shed light on interconnected biogeochemical processes in an aquifer system.</title>
        <authorList>
            <person name="Anantharaman K."/>
            <person name="Brown C.T."/>
            <person name="Hug L.A."/>
            <person name="Sharon I."/>
            <person name="Castelle C.J."/>
            <person name="Probst A.J."/>
            <person name="Thomas B.C."/>
            <person name="Singh A."/>
            <person name="Wilkins M.J."/>
            <person name="Karaoz U."/>
            <person name="Brodie E.L."/>
            <person name="Williams K.H."/>
            <person name="Hubbard S.S."/>
            <person name="Banfield J.F."/>
        </authorList>
    </citation>
    <scope>NUCLEOTIDE SEQUENCE [LARGE SCALE GENOMIC DNA]</scope>
</reference>
<dbReference type="AlphaFoldDB" id="A0A1G2P8F8"/>
<evidence type="ECO:0000259" key="1">
    <source>
        <dbReference type="Pfam" id="PF22296"/>
    </source>
</evidence>
<evidence type="ECO:0000313" key="2">
    <source>
        <dbReference type="EMBL" id="OHA44617.1"/>
    </source>
</evidence>
<evidence type="ECO:0000313" key="3">
    <source>
        <dbReference type="Proteomes" id="UP000176881"/>
    </source>
</evidence>
<protein>
    <recommendedName>
        <fullName evidence="1">bAvd-like domain-containing protein</fullName>
    </recommendedName>
</protein>
<comment type="caution">
    <text evidence="2">The sequence shown here is derived from an EMBL/GenBank/DDBJ whole genome shotgun (WGS) entry which is preliminary data.</text>
</comment>
<accession>A0A1G2P8F8</accession>
<sequence length="115" mass="13258">MNRVKEGYLIWVNIVPHIAKGARYTIGSRIENKFLDLLELAYVAYFTEKEKKAEKITDCILVLDTLKFLVSVAWEGKLISNKHCEDVSLKLEEAGKMFGGWKKNLNNPEKKNRDV</sequence>
<organism evidence="2 3">
    <name type="scientific">Candidatus Taylorbacteria bacterium RIFCSPLOWO2_12_FULL_47_20</name>
    <dbReference type="NCBI Taxonomy" id="1802335"/>
    <lineage>
        <taxon>Bacteria</taxon>
        <taxon>Candidatus Tayloriibacteriota</taxon>
    </lineage>
</organism>
<dbReference type="InterPro" id="IPR036583">
    <property type="entry name" value="23S_rRNA_IVS_sf"/>
</dbReference>
<dbReference type="Gene3D" id="1.20.1440.60">
    <property type="entry name" value="23S rRNA-intervening sequence"/>
    <property type="match status" value="1"/>
</dbReference>
<dbReference type="CDD" id="cd16376">
    <property type="entry name" value="Avd_like"/>
    <property type="match status" value="1"/>
</dbReference>
<dbReference type="Pfam" id="PF22296">
    <property type="entry name" value="bAvd"/>
    <property type="match status" value="1"/>
</dbReference>
<proteinExistence type="predicted"/>
<dbReference type="InterPro" id="IPR055360">
    <property type="entry name" value="bAvd"/>
</dbReference>
<feature type="domain" description="bAvd-like" evidence="1">
    <location>
        <begin position="13"/>
        <end position="104"/>
    </location>
</feature>